<proteinExistence type="predicted"/>
<dbReference type="EMBL" id="DUTF01000129">
    <property type="protein sequence ID" value="HHY26235.1"/>
    <property type="molecule type" value="Genomic_DNA"/>
</dbReference>
<evidence type="ECO:0000313" key="1">
    <source>
        <dbReference type="EMBL" id="HHY26235.1"/>
    </source>
</evidence>
<gene>
    <name evidence="1" type="ORF">GX523_05700</name>
</gene>
<accession>A0A7C7D4T0</accession>
<comment type="caution">
    <text evidence="1">The sequence shown here is derived from an EMBL/GenBank/DDBJ whole genome shotgun (WGS) entry which is preliminary data.</text>
</comment>
<organism evidence="1 2">
    <name type="scientific">Desulfitobacterium dehalogenans</name>
    <dbReference type="NCBI Taxonomy" id="36854"/>
    <lineage>
        <taxon>Bacteria</taxon>
        <taxon>Bacillati</taxon>
        <taxon>Bacillota</taxon>
        <taxon>Clostridia</taxon>
        <taxon>Eubacteriales</taxon>
        <taxon>Desulfitobacteriaceae</taxon>
        <taxon>Desulfitobacterium</taxon>
    </lineage>
</organism>
<sequence>MLTKRQNLLETIKGGNPDRFVKQYEFMNLIMEASVTMAGFPAPGQTS</sequence>
<evidence type="ECO:0000313" key="2">
    <source>
        <dbReference type="Proteomes" id="UP000553059"/>
    </source>
</evidence>
<dbReference type="AlphaFoldDB" id="A0A7C7D4T0"/>
<feature type="non-terminal residue" evidence="1">
    <location>
        <position position="47"/>
    </location>
</feature>
<dbReference type="Proteomes" id="UP000553059">
    <property type="component" value="Unassembled WGS sequence"/>
</dbReference>
<protein>
    <submittedName>
        <fullName evidence="1">Uroporphyrinogen decarboxylase</fullName>
    </submittedName>
</protein>
<reference evidence="1 2" key="1">
    <citation type="journal article" date="2020" name="Biotechnol. Biofuels">
        <title>New insights from the biogas microbiome by comprehensive genome-resolved metagenomics of nearly 1600 species originating from multiple anaerobic digesters.</title>
        <authorList>
            <person name="Campanaro S."/>
            <person name="Treu L."/>
            <person name="Rodriguez-R L.M."/>
            <person name="Kovalovszki A."/>
            <person name="Ziels R.M."/>
            <person name="Maus I."/>
            <person name="Zhu X."/>
            <person name="Kougias P.G."/>
            <person name="Basile A."/>
            <person name="Luo G."/>
            <person name="Schluter A."/>
            <person name="Konstantinidis K.T."/>
            <person name="Angelidaki I."/>
        </authorList>
    </citation>
    <scope>NUCLEOTIDE SEQUENCE [LARGE SCALE GENOMIC DNA]</scope>
    <source>
        <strain evidence="1">AS05jafATM_4</strain>
    </source>
</reference>
<name>A0A7C7D4T0_9FIRM</name>